<dbReference type="Proteomes" id="UP001475781">
    <property type="component" value="Chromosome"/>
</dbReference>
<dbReference type="Gene3D" id="3.40.50.1820">
    <property type="entry name" value="alpha/beta hydrolase"/>
    <property type="match status" value="1"/>
</dbReference>
<organism evidence="1 2">
    <name type="scientific">Marinobacter metalliresistant</name>
    <dbReference type="NCBI Taxonomy" id="2961995"/>
    <lineage>
        <taxon>Bacteria</taxon>
        <taxon>Pseudomonadati</taxon>
        <taxon>Pseudomonadota</taxon>
        <taxon>Gammaproteobacteria</taxon>
        <taxon>Pseudomonadales</taxon>
        <taxon>Marinobacteraceae</taxon>
        <taxon>Marinobacter</taxon>
    </lineage>
</organism>
<accession>A0ABZ2VXY7</accession>
<keyword evidence="2" id="KW-1185">Reference proteome</keyword>
<evidence type="ECO:0000313" key="2">
    <source>
        <dbReference type="Proteomes" id="UP001475781"/>
    </source>
</evidence>
<protein>
    <submittedName>
        <fullName evidence="1">Lysophospholipase</fullName>
    </submittedName>
</protein>
<dbReference type="SUPFAM" id="SSF53474">
    <property type="entry name" value="alpha/beta-Hydrolases"/>
    <property type="match status" value="1"/>
</dbReference>
<sequence>MTDPAGRVALKTGRLWTETSYDAQVAVTNNFLQQRLNGVVLNGKKLQDLTQSNKIFFPYWGDLGTSFAWDMASLPRGHIQALGGAAEASLKAVAATLKDGSKSGLGEEPLLAMAKQDFGLAVEVLTSLLIEDTAGGKEDEVARFVVAIQNYAMVETTPRWLTNLSTDEQFIGSLKIAVDEDSNIQAQGLGDIFNAVAIAAKKLKDCVKGLAGKVVDATGDFASSKLLGWVREPLNENLGCFFGDVFHYFDGRGDQENVGAIPGRILQDIDAAAANSKVENEPLIIIGHSMGGVITFDLLSHYRPGLNVDLFVSVGSQVAHFEEIKLYHVSDKAKKSPAKAPTPTNIRHWINIFDTVDVFSYACSEVFDRVDVDAEYDTRTYVVKSHSEYFKQARFYDRLRSRIDSL</sequence>
<dbReference type="EMBL" id="CP101118">
    <property type="protein sequence ID" value="WZF87343.1"/>
    <property type="molecule type" value="Genomic_DNA"/>
</dbReference>
<gene>
    <name evidence="1" type="ORF">NLK58_13390</name>
</gene>
<name>A0ABZ2VXY7_9GAMM</name>
<dbReference type="RefSeq" id="WP_341580978.1">
    <property type="nucleotide sequence ID" value="NZ_CP101118.1"/>
</dbReference>
<reference evidence="1 2" key="1">
    <citation type="submission" date="2022-07" db="EMBL/GenBank/DDBJ databases">
        <title>A copper resistant bacterium isolated from sediment samples of deep sea hydrothermal areas.</title>
        <authorList>
            <person name="Zeng X."/>
        </authorList>
    </citation>
    <scope>NUCLEOTIDE SEQUENCE [LARGE SCALE GENOMIC DNA]</scope>
    <source>
        <strain evidence="2">CuT 6</strain>
    </source>
</reference>
<dbReference type="InterPro" id="IPR029058">
    <property type="entry name" value="AB_hydrolase_fold"/>
</dbReference>
<proteinExistence type="predicted"/>
<evidence type="ECO:0000313" key="1">
    <source>
        <dbReference type="EMBL" id="WZF87343.1"/>
    </source>
</evidence>